<proteinExistence type="predicted"/>
<accession>A0ACB5UL73</accession>
<sequence>MRYANLDHFRGNVYTSKKGIKSERVINIGDYMQILAVDNLYRHMGIKEEEIIRIEYYDLDSYEGEYVILPLNFILFNSDYGKRQLRFSPKIIPVFIGISCISLNFSQEELEYLRQYAPIGCRDEYTLNLFRQVNIPAYLNGCLTATFPKREFNPEKMNKVFLVDIPKSLYNYIPKDLLNNVEYLTHQYYGNIDNSIEGIKIDKFTKNRLNKYKEEAALVVTSRLHCASPCMAMGIPVIFVKDKFSYTFSWIEKLIDFKSEQEYEEINWNPASINFEDMKKCILETSAKRIKETYSKYNELYMISSFYENRDKKEYVLFYTENIKKHADKYWNKKENIKYAFWGVTQITDLVYEYILKNFPNAQLVAVFDKYRDINFHGLVSERLDQIDNYNEVCIIATGNSSCIEARELFRNSRNQKYYCLCFGNEYKIIK</sequence>
<keyword evidence="2" id="KW-1185">Reference proteome</keyword>
<organism evidence="1 2">
    <name type="scientific">Vallitalea maricola</name>
    <dbReference type="NCBI Taxonomy" id="3074433"/>
    <lineage>
        <taxon>Bacteria</taxon>
        <taxon>Bacillati</taxon>
        <taxon>Bacillota</taxon>
        <taxon>Clostridia</taxon>
        <taxon>Lachnospirales</taxon>
        <taxon>Vallitaleaceae</taxon>
        <taxon>Vallitalea</taxon>
    </lineage>
</organism>
<comment type="caution">
    <text evidence="1">The sequence shown here is derived from an EMBL/GenBank/DDBJ whole genome shotgun (WGS) entry which is preliminary data.</text>
</comment>
<name>A0ACB5UL73_9FIRM</name>
<dbReference type="Proteomes" id="UP001374599">
    <property type="component" value="Unassembled WGS sequence"/>
</dbReference>
<protein>
    <submittedName>
        <fullName evidence="1">Uncharacterized protein</fullName>
    </submittedName>
</protein>
<dbReference type="EMBL" id="BTPU01000037">
    <property type="protein sequence ID" value="GMQ63299.1"/>
    <property type="molecule type" value="Genomic_DNA"/>
</dbReference>
<gene>
    <name evidence="1" type="ORF">AN2V17_25320</name>
</gene>
<evidence type="ECO:0000313" key="2">
    <source>
        <dbReference type="Proteomes" id="UP001374599"/>
    </source>
</evidence>
<reference evidence="1" key="1">
    <citation type="submission" date="2023-09" db="EMBL/GenBank/DDBJ databases">
        <title>Vallitalea sediminicola and Vallitalea maricola sp. nov., anaerobic bacteria isolated from marine sediment.</title>
        <authorList>
            <person name="Hirano S."/>
            <person name="Maeda A."/>
            <person name="Terahara T."/>
            <person name="Mori K."/>
            <person name="Hamada M."/>
            <person name="Matsumoto R."/>
            <person name="Kobayashi T."/>
        </authorList>
    </citation>
    <scope>NUCLEOTIDE SEQUENCE</scope>
    <source>
        <strain evidence="1">AN17-2</strain>
    </source>
</reference>
<evidence type="ECO:0000313" key="1">
    <source>
        <dbReference type="EMBL" id="GMQ63299.1"/>
    </source>
</evidence>